<evidence type="ECO:0000313" key="1">
    <source>
        <dbReference type="EMBL" id="GEC09783.1"/>
    </source>
</evidence>
<accession>A0A4Y3VT27</accession>
<comment type="caution">
    <text evidence="1">The sequence shown here is derived from an EMBL/GenBank/DDBJ whole genome shotgun (WGS) entry which is preliminary data.</text>
</comment>
<dbReference type="EMBL" id="BJND01000081">
    <property type="protein sequence ID" value="GEC09783.1"/>
    <property type="molecule type" value="Genomic_DNA"/>
</dbReference>
<reference evidence="1 2" key="1">
    <citation type="submission" date="2019-06" db="EMBL/GenBank/DDBJ databases">
        <title>Whole genome shotgun sequence of Streptomyces spinoverrucosus NBRC 14228.</title>
        <authorList>
            <person name="Hosoyama A."/>
            <person name="Uohara A."/>
            <person name="Ohji S."/>
            <person name="Ichikawa N."/>
        </authorList>
    </citation>
    <scope>NUCLEOTIDE SEQUENCE [LARGE SCALE GENOMIC DNA]</scope>
    <source>
        <strain evidence="1 2">NBRC 14228</strain>
    </source>
</reference>
<keyword evidence="2" id="KW-1185">Reference proteome</keyword>
<protein>
    <submittedName>
        <fullName evidence="1">Uncharacterized protein</fullName>
    </submittedName>
</protein>
<organism evidence="1 2">
    <name type="scientific">Streptomyces spinoverrucosus</name>
    <dbReference type="NCBI Taxonomy" id="284043"/>
    <lineage>
        <taxon>Bacteria</taxon>
        <taxon>Bacillati</taxon>
        <taxon>Actinomycetota</taxon>
        <taxon>Actinomycetes</taxon>
        <taxon>Kitasatosporales</taxon>
        <taxon>Streptomycetaceae</taxon>
        <taxon>Streptomyces</taxon>
    </lineage>
</organism>
<name>A0A4Y3VT27_9ACTN</name>
<dbReference type="AlphaFoldDB" id="A0A4Y3VT27"/>
<sequence length="54" mass="5711">MAMSVRAMDGSQAALGPKRKVVRTAKPTCEAGMQQQIAQARLHLDRGSGQVGSE</sequence>
<gene>
    <name evidence="1" type="ORF">SSP24_74380</name>
</gene>
<evidence type="ECO:0000313" key="2">
    <source>
        <dbReference type="Proteomes" id="UP000317881"/>
    </source>
</evidence>
<dbReference type="Proteomes" id="UP000317881">
    <property type="component" value="Unassembled WGS sequence"/>
</dbReference>
<proteinExistence type="predicted"/>